<dbReference type="SUPFAM" id="SSF51735">
    <property type="entry name" value="NAD(P)-binding Rossmann-fold domains"/>
    <property type="match status" value="2"/>
</dbReference>
<evidence type="ECO:0000259" key="3">
    <source>
        <dbReference type="Pfam" id="PF02719"/>
    </source>
</evidence>
<dbReference type="Pfam" id="PF02719">
    <property type="entry name" value="Polysacc_synt_2"/>
    <property type="match status" value="1"/>
</dbReference>
<keyword evidence="2" id="KW-1133">Transmembrane helix</keyword>
<dbReference type="Gene3D" id="3.40.50.720">
    <property type="entry name" value="NAD(P)-binding Rossmann-like Domain"/>
    <property type="match status" value="2"/>
</dbReference>
<protein>
    <submittedName>
        <fullName evidence="4">Polysaccharide biosynthesis protein</fullName>
    </submittedName>
</protein>
<reference evidence="4" key="2">
    <citation type="submission" date="2024-05" db="EMBL/GenBank/DDBJ databases">
        <title>Rhodohalobacter halophilus gen. nov., sp. nov., a moderately halophilic member of the family Balneolaceae.</title>
        <authorList>
            <person name="Xia J."/>
        </authorList>
    </citation>
    <scope>NUCLEOTIDE SEQUENCE</scope>
    <source>
        <strain evidence="4">WB101</strain>
    </source>
</reference>
<dbReference type="PANTHER" id="PTHR43318:SF1">
    <property type="entry name" value="POLYSACCHARIDE BIOSYNTHESIS PROTEIN EPSC-RELATED"/>
    <property type="match status" value="1"/>
</dbReference>
<dbReference type="RefSeq" id="WP_237855821.1">
    <property type="nucleotide sequence ID" value="NZ_JAKLWS010000032.1"/>
</dbReference>
<dbReference type="InterPro" id="IPR036291">
    <property type="entry name" value="NAD(P)-bd_dom_sf"/>
</dbReference>
<reference evidence="4" key="1">
    <citation type="submission" date="2022-01" db="EMBL/GenBank/DDBJ databases">
        <authorList>
            <person name="Wang Y."/>
        </authorList>
    </citation>
    <scope>NUCLEOTIDE SEQUENCE</scope>
    <source>
        <strain evidence="4">WB101</strain>
    </source>
</reference>
<sequence>MLKRIIDQRDFWKFFLELGVWTSITIVAFALRLEGEFNGYIQEIVLVTAVLAVFKAISIYLFGTFRQSWRNIGFRDLFSLLKSISLVSILFLASAFLLRNEFVIPYSVPVIEYSLSLLILSGMRVSTRFYLVYWNPTYVRKKGKNKYRVLIAGAGESGNMAAREMFRHPQAGMHPVAFLDDDKSKQEQKFLGIPVVGTIDDMEEAVKKYKIDEILIAMPSESGEVIRRVVEQARKTDAKYRIIPSIYDLISGKVSINQIRDVDVEDLLRRKPVELNTGLIKDYTEGKTILVTGAGGSIGSEIVRQLSRFNPGEVVLMGRGENSIHQLINEINYHFSNLNYAIEIGDVRDSETLERLFKKYEPQVVFHAAAHKHVPLMEANPEQAIFNNVCGTRNLVQIALEFNVTHFVNISTDKAVNPTSVMGATKRISEQIVQWGANQTKNGEVFVSVRFGNVLGSRGSVIPKFKEQIKRGGPISITHPDMVRYFMTIPEASQLVMQAGALNMNGSVFVLDMGEPVSIETMARDLITLSGFEPDKDIEIEYTGMRPGEKLFEELLTAEEGTDMTQHEKIYVAKSIDVINDLSNKLDQLEKIASGGNHEQIKSAIKDIVPTYQFEAKEVLNY</sequence>
<accession>A0ABS9KHU1</accession>
<feature type="domain" description="Polysaccharide biosynthesis protein CapD-like" evidence="3">
    <location>
        <begin position="289"/>
        <end position="574"/>
    </location>
</feature>
<gene>
    <name evidence="4" type="ORF">L6773_17745</name>
</gene>
<name>A0ABS9KHU1_9BACT</name>
<organism evidence="4 5">
    <name type="scientific">Rhodohalobacter sulfatireducens</name>
    <dbReference type="NCBI Taxonomy" id="2911366"/>
    <lineage>
        <taxon>Bacteria</taxon>
        <taxon>Pseudomonadati</taxon>
        <taxon>Balneolota</taxon>
        <taxon>Balneolia</taxon>
        <taxon>Balneolales</taxon>
        <taxon>Balneolaceae</taxon>
        <taxon>Rhodohalobacter</taxon>
    </lineage>
</organism>
<feature type="transmembrane region" description="Helical" evidence="2">
    <location>
        <begin position="44"/>
        <end position="65"/>
    </location>
</feature>
<comment type="caution">
    <text evidence="4">The sequence shown here is derived from an EMBL/GenBank/DDBJ whole genome shotgun (WGS) entry which is preliminary data.</text>
</comment>
<dbReference type="InterPro" id="IPR051203">
    <property type="entry name" value="Polysaccharide_Synthase-Rel"/>
</dbReference>
<proteinExistence type="inferred from homology"/>
<evidence type="ECO:0000256" key="2">
    <source>
        <dbReference type="SAM" id="Phobius"/>
    </source>
</evidence>
<keyword evidence="2" id="KW-0472">Membrane</keyword>
<feature type="transmembrane region" description="Helical" evidence="2">
    <location>
        <begin position="77"/>
        <end position="98"/>
    </location>
</feature>
<keyword evidence="2" id="KW-0812">Transmembrane</keyword>
<keyword evidence="5" id="KW-1185">Reference proteome</keyword>
<comment type="similarity">
    <text evidence="1">Belongs to the polysaccharide synthase family.</text>
</comment>
<evidence type="ECO:0000256" key="1">
    <source>
        <dbReference type="ARBA" id="ARBA00007430"/>
    </source>
</evidence>
<evidence type="ECO:0000313" key="5">
    <source>
        <dbReference type="Proteomes" id="UP001165366"/>
    </source>
</evidence>
<dbReference type="PANTHER" id="PTHR43318">
    <property type="entry name" value="UDP-N-ACETYLGLUCOSAMINE 4,6-DEHYDRATASE"/>
    <property type="match status" value="1"/>
</dbReference>
<dbReference type="CDD" id="cd05237">
    <property type="entry name" value="UDP_invert_4-6DH_SDR_e"/>
    <property type="match status" value="1"/>
</dbReference>
<feature type="transmembrane region" description="Helical" evidence="2">
    <location>
        <begin position="12"/>
        <end position="32"/>
    </location>
</feature>
<dbReference type="Proteomes" id="UP001165366">
    <property type="component" value="Unassembled WGS sequence"/>
</dbReference>
<dbReference type="InterPro" id="IPR003869">
    <property type="entry name" value="Polysac_CapD-like"/>
</dbReference>
<evidence type="ECO:0000313" key="4">
    <source>
        <dbReference type="EMBL" id="MCG2590424.1"/>
    </source>
</evidence>
<dbReference type="EMBL" id="JAKLWS010000032">
    <property type="protein sequence ID" value="MCG2590424.1"/>
    <property type="molecule type" value="Genomic_DNA"/>
</dbReference>
<dbReference type="Pfam" id="PF13727">
    <property type="entry name" value="CoA_binding_3"/>
    <property type="match status" value="1"/>
</dbReference>